<keyword evidence="6" id="KW-0963">Cytoplasm</keyword>
<evidence type="ECO:0000256" key="8">
    <source>
        <dbReference type="ARBA" id="ARBA00023242"/>
    </source>
</evidence>
<evidence type="ECO:0000256" key="6">
    <source>
        <dbReference type="ARBA" id="ARBA00022490"/>
    </source>
</evidence>
<accession>A0ABM3VLD0</accession>
<comment type="subcellular location">
    <subcellularLocation>
        <location evidence="2">Cytoplasm</location>
    </subcellularLocation>
    <subcellularLocation>
        <location evidence="1">Nucleus</location>
    </subcellularLocation>
</comment>
<evidence type="ECO:0000256" key="4">
    <source>
        <dbReference type="ARBA" id="ARBA00007573"/>
    </source>
</evidence>
<keyword evidence="8" id="KW-0539">Nucleus</keyword>
<feature type="compositionally biased region" description="Low complexity" evidence="9">
    <location>
        <begin position="215"/>
        <end position="232"/>
    </location>
</feature>
<feature type="compositionally biased region" description="Polar residues" evidence="9">
    <location>
        <begin position="10"/>
        <end position="25"/>
    </location>
</feature>
<evidence type="ECO:0000256" key="2">
    <source>
        <dbReference type="ARBA" id="ARBA00004496"/>
    </source>
</evidence>
<feature type="region of interest" description="Disordered" evidence="9">
    <location>
        <begin position="1"/>
        <end position="25"/>
    </location>
</feature>
<gene>
    <name evidence="11" type="primary">LOC101887736</name>
</gene>
<keyword evidence="7" id="KW-0819">tRNA processing</keyword>
<evidence type="ECO:0000313" key="10">
    <source>
        <dbReference type="Proteomes" id="UP001652621"/>
    </source>
</evidence>
<dbReference type="Pfam" id="PF05625">
    <property type="entry name" value="PAXNEB"/>
    <property type="match status" value="1"/>
</dbReference>
<reference evidence="11" key="1">
    <citation type="submission" date="2025-08" db="UniProtKB">
        <authorList>
            <consortium name="RefSeq"/>
        </authorList>
    </citation>
    <scope>IDENTIFICATION</scope>
    <source>
        <strain evidence="11">Aabys</strain>
        <tissue evidence="11">Whole body</tissue>
    </source>
</reference>
<dbReference type="GeneID" id="101887736"/>
<evidence type="ECO:0000256" key="1">
    <source>
        <dbReference type="ARBA" id="ARBA00004123"/>
    </source>
</evidence>
<dbReference type="InterPro" id="IPR008728">
    <property type="entry name" value="Elongator_complex_protein_4"/>
</dbReference>
<feature type="compositionally biased region" description="Basic and acidic residues" evidence="9">
    <location>
        <begin position="429"/>
        <end position="438"/>
    </location>
</feature>
<evidence type="ECO:0000256" key="7">
    <source>
        <dbReference type="ARBA" id="ARBA00022694"/>
    </source>
</evidence>
<sequence length="458" mass="51427">MSSFRKRNVQKQIPFTRTSPQTGQVITSSGNPSLDVILGGGLPIGSICLIEEDKFVTYSKVLAKYFMAEGIVSKQTVFLGSLDDSPNYFIVKLPKPLNEDEIEKDKIESQIEAQENPDTTKNGLRIAWRYNDLPMVNSEKTQTQIGHHFNLMEHMDVNMFENADTVTWPDDSLDNEIVVNQDDDDDDEEEVANLYDNDSDATYVMDSSKEMEQENANNTSNSLNPSNTGNPTTDDKNATGSTETSSSLPTPPPPICKAPTKTQLFENSKYLSLLKEVQQLLRDDKFHSGGFLIKKSLCRVCITSLGSPMWYDDNYGNDLLKFLTILRAAVRSSVSVCFITMPMHLVAKYDESLVSKIRNLVDYAIELESFAGSDKETNPAFKEYHGLIHLRKITAINTLSAYMPETTDLAFKLRRKKFVIEKLHLPPELQEDNKDADQKPTLSCGSNISPNVKNSLDF</sequence>
<feature type="compositionally biased region" description="Low complexity" evidence="9">
    <location>
        <begin position="239"/>
        <end position="248"/>
    </location>
</feature>
<dbReference type="PANTHER" id="PTHR12896:SF1">
    <property type="entry name" value="ELONGATOR COMPLEX PROTEIN 4"/>
    <property type="match status" value="1"/>
</dbReference>
<comment type="similarity">
    <text evidence="4">Belongs to the ELP4 family.</text>
</comment>
<comment type="pathway">
    <text evidence="3">tRNA modification; 5-methoxycarbonylmethyl-2-thiouridine-tRNA biosynthesis.</text>
</comment>
<evidence type="ECO:0000256" key="9">
    <source>
        <dbReference type="SAM" id="MobiDB-lite"/>
    </source>
</evidence>
<dbReference type="CDD" id="cd19494">
    <property type="entry name" value="Elp4"/>
    <property type="match status" value="1"/>
</dbReference>
<keyword evidence="10" id="KW-1185">Reference proteome</keyword>
<dbReference type="PANTHER" id="PTHR12896">
    <property type="entry name" value="PAX6 NEIGHBOR PROTEIN PAXNEB"/>
    <property type="match status" value="1"/>
</dbReference>
<organism evidence="10 11">
    <name type="scientific">Musca domestica</name>
    <name type="common">House fly</name>
    <dbReference type="NCBI Taxonomy" id="7370"/>
    <lineage>
        <taxon>Eukaryota</taxon>
        <taxon>Metazoa</taxon>
        <taxon>Ecdysozoa</taxon>
        <taxon>Arthropoda</taxon>
        <taxon>Hexapoda</taxon>
        <taxon>Insecta</taxon>
        <taxon>Pterygota</taxon>
        <taxon>Neoptera</taxon>
        <taxon>Endopterygota</taxon>
        <taxon>Diptera</taxon>
        <taxon>Brachycera</taxon>
        <taxon>Muscomorpha</taxon>
        <taxon>Muscoidea</taxon>
        <taxon>Muscidae</taxon>
        <taxon>Musca</taxon>
    </lineage>
</organism>
<dbReference type="InterPro" id="IPR027417">
    <property type="entry name" value="P-loop_NTPase"/>
</dbReference>
<evidence type="ECO:0000256" key="5">
    <source>
        <dbReference type="ARBA" id="ARBA00020265"/>
    </source>
</evidence>
<dbReference type="Gene3D" id="3.40.50.300">
    <property type="entry name" value="P-loop containing nucleotide triphosphate hydrolases"/>
    <property type="match status" value="2"/>
</dbReference>
<proteinExistence type="inferred from homology"/>
<evidence type="ECO:0000256" key="3">
    <source>
        <dbReference type="ARBA" id="ARBA00005043"/>
    </source>
</evidence>
<name>A0ABM3VLD0_MUSDO</name>
<evidence type="ECO:0000313" key="11">
    <source>
        <dbReference type="RefSeq" id="XP_058986438.1"/>
    </source>
</evidence>
<feature type="compositionally biased region" description="Polar residues" evidence="9">
    <location>
        <begin position="440"/>
        <end position="458"/>
    </location>
</feature>
<dbReference type="Proteomes" id="UP001652621">
    <property type="component" value="Unplaced"/>
</dbReference>
<dbReference type="RefSeq" id="XP_058986438.1">
    <property type="nucleotide sequence ID" value="XM_059130455.1"/>
</dbReference>
<protein>
    <recommendedName>
        <fullName evidence="5">Elongator complex protein 4</fullName>
    </recommendedName>
</protein>
<feature type="region of interest" description="Disordered" evidence="9">
    <location>
        <begin position="208"/>
        <end position="257"/>
    </location>
</feature>
<feature type="region of interest" description="Disordered" evidence="9">
    <location>
        <begin position="429"/>
        <end position="458"/>
    </location>
</feature>